<dbReference type="PANTHER" id="PTHR39341:SF1">
    <property type="entry name" value="DUF1858 DOMAIN-CONTAINING PROTEIN"/>
    <property type="match status" value="1"/>
</dbReference>
<dbReference type="InterPro" id="IPR038062">
    <property type="entry name" value="ScdA-like_N_sf"/>
</dbReference>
<keyword evidence="3" id="KW-1185">Reference proteome</keyword>
<dbReference type="Pfam" id="PF08984">
    <property type="entry name" value="DUF1858"/>
    <property type="match status" value="1"/>
</dbReference>
<dbReference type="EMBL" id="FMVJ01000008">
    <property type="protein sequence ID" value="SCY93963.1"/>
    <property type="molecule type" value="Genomic_DNA"/>
</dbReference>
<dbReference type="AlphaFoldDB" id="A0A1G5JZY7"/>
<dbReference type="SUPFAM" id="SSF140683">
    <property type="entry name" value="SP0561-like"/>
    <property type="match status" value="1"/>
</dbReference>
<dbReference type="Proteomes" id="UP000199569">
    <property type="component" value="Unassembled WGS sequence"/>
</dbReference>
<name>A0A1G5JZY7_9HYPH</name>
<dbReference type="STRING" id="549386.SAMN02927923_02958"/>
<dbReference type="NCBIfam" id="TIGR03980">
    <property type="entry name" value="prismane_assoc"/>
    <property type="match status" value="1"/>
</dbReference>
<sequence length="71" mass="8043">MTIEFTQSVDDVMRHWPATIRVFLNHGMRCVGCPIACFHTVDEACHEHRVDHETFLADLRAAAFEGSQDLG</sequence>
<dbReference type="OrthoDB" id="5397989at2"/>
<evidence type="ECO:0000313" key="3">
    <source>
        <dbReference type="Proteomes" id="UP000199569"/>
    </source>
</evidence>
<dbReference type="InterPro" id="IPR015077">
    <property type="entry name" value="DUF1858"/>
</dbReference>
<proteinExistence type="predicted"/>
<feature type="domain" description="DUF1858" evidence="1">
    <location>
        <begin position="3"/>
        <end position="55"/>
    </location>
</feature>
<dbReference type="PANTHER" id="PTHR39341">
    <property type="entry name" value="BSL7085 PROTEIN"/>
    <property type="match status" value="1"/>
</dbReference>
<evidence type="ECO:0000313" key="2">
    <source>
        <dbReference type="EMBL" id="SCY93963.1"/>
    </source>
</evidence>
<dbReference type="InterPro" id="IPR023883">
    <property type="entry name" value="CHP03980_redox-disulphide"/>
</dbReference>
<reference evidence="2 3" key="1">
    <citation type="submission" date="2016-10" db="EMBL/GenBank/DDBJ databases">
        <authorList>
            <person name="de Groot N.N."/>
        </authorList>
    </citation>
    <scope>NUCLEOTIDE SEQUENCE [LARGE SCALE GENOMIC DNA]</scope>
    <source>
        <strain evidence="2 3">CGMCC 1.7666</strain>
    </source>
</reference>
<protein>
    <submittedName>
        <fullName evidence="2">Hybrid cluster protein-associated redox disulfide domain-containing protein</fullName>
    </submittedName>
</protein>
<organism evidence="2 3">
    <name type="scientific">Microvirga guangxiensis</name>
    <dbReference type="NCBI Taxonomy" id="549386"/>
    <lineage>
        <taxon>Bacteria</taxon>
        <taxon>Pseudomonadati</taxon>
        <taxon>Pseudomonadota</taxon>
        <taxon>Alphaproteobacteria</taxon>
        <taxon>Hyphomicrobiales</taxon>
        <taxon>Methylobacteriaceae</taxon>
        <taxon>Microvirga</taxon>
    </lineage>
</organism>
<evidence type="ECO:0000259" key="1">
    <source>
        <dbReference type="Pfam" id="PF08984"/>
    </source>
</evidence>
<gene>
    <name evidence="2" type="ORF">SAMN02927923_02958</name>
</gene>
<dbReference type="Gene3D" id="1.10.3910.10">
    <property type="entry name" value="SP0561-like"/>
    <property type="match status" value="1"/>
</dbReference>
<accession>A0A1G5JZY7</accession>